<evidence type="ECO:0000256" key="5">
    <source>
        <dbReference type="ARBA" id="ARBA00022741"/>
    </source>
</evidence>
<dbReference type="InterPro" id="IPR044492">
    <property type="entry name" value="P_typ_ATPase_HD_dom"/>
</dbReference>
<dbReference type="GO" id="GO:0005524">
    <property type="term" value="F:ATP binding"/>
    <property type="evidence" value="ECO:0007669"/>
    <property type="project" value="UniProtKB-UniRule"/>
</dbReference>
<dbReference type="InterPro" id="IPR023214">
    <property type="entry name" value="HAD_sf"/>
</dbReference>
<dbReference type="GO" id="GO:0005507">
    <property type="term" value="F:copper ion binding"/>
    <property type="evidence" value="ECO:0007669"/>
    <property type="project" value="TreeGrafter"/>
</dbReference>
<comment type="similarity">
    <text evidence="2 10">Belongs to the cation transport ATPase (P-type) (TC 3.A.3) family. Type IB subfamily.</text>
</comment>
<dbReference type="Proteomes" id="UP000094389">
    <property type="component" value="Unassembled WGS sequence"/>
</dbReference>
<dbReference type="InterPro" id="IPR017969">
    <property type="entry name" value="Heavy-metal-associated_CS"/>
</dbReference>
<dbReference type="InterPro" id="IPR001757">
    <property type="entry name" value="P_typ_ATPase"/>
</dbReference>
<keyword evidence="3 10" id="KW-0812">Transmembrane</keyword>
<evidence type="ECO:0000259" key="11">
    <source>
        <dbReference type="PROSITE" id="PS50846"/>
    </source>
</evidence>
<evidence type="ECO:0000256" key="2">
    <source>
        <dbReference type="ARBA" id="ARBA00006024"/>
    </source>
</evidence>
<evidence type="ECO:0000313" key="12">
    <source>
        <dbReference type="EMBL" id="CEP21222.1"/>
    </source>
</evidence>
<dbReference type="Gene3D" id="3.30.70.100">
    <property type="match status" value="3"/>
</dbReference>
<feature type="transmembrane region" description="Helical" evidence="10">
    <location>
        <begin position="699"/>
        <end position="723"/>
    </location>
</feature>
<dbReference type="STRING" id="983966.A0A0H5C1A8"/>
<reference evidence="12" key="1">
    <citation type="submission" date="2014-12" db="EMBL/GenBank/DDBJ databases">
        <authorList>
            <person name="Jaenicke S."/>
        </authorList>
    </citation>
    <scope>NUCLEOTIDE SEQUENCE [LARGE SCALE GENOMIC DNA]</scope>
    <source>
        <strain evidence="12">CBS1600</strain>
    </source>
</reference>
<dbReference type="Pfam" id="PF00122">
    <property type="entry name" value="E1-E2_ATPase"/>
    <property type="match status" value="1"/>
</dbReference>
<dbReference type="Proteomes" id="UP000038830">
    <property type="component" value="Unassembled WGS sequence"/>
</dbReference>
<dbReference type="PRINTS" id="PR00119">
    <property type="entry name" value="CATATPASE"/>
</dbReference>
<accession>A0A0H5C1A8</accession>
<dbReference type="InterPro" id="IPR006121">
    <property type="entry name" value="HMA_dom"/>
</dbReference>
<evidence type="ECO:0000256" key="3">
    <source>
        <dbReference type="ARBA" id="ARBA00022692"/>
    </source>
</evidence>
<evidence type="ECO:0000256" key="6">
    <source>
        <dbReference type="ARBA" id="ARBA00022840"/>
    </source>
</evidence>
<keyword evidence="7" id="KW-1278">Translocase</keyword>
<dbReference type="PROSITE" id="PS01229">
    <property type="entry name" value="COF_2"/>
    <property type="match status" value="1"/>
</dbReference>
<proteinExistence type="inferred from homology"/>
<dbReference type="GeneID" id="30990341"/>
<sequence>MQQLTIEISNIHCEDCEQAILSCLGDVFSFAGSPSSSLPPVKVQITNDQVVTVTCKDNTVLPRLYKPVLSRIEHAGLIIEEYELYDMATDVSLVHHRRSAWSSPWSLFFGERQRVRVHNQHCSKCRNQDQEASSSTSTTVAEGTEYRAVFALAGMTCASCANTVTNSIQEVLRKYLHNGTDPICSVDLIKSSAVAIIPNKQVANIIIQEVKEAGYSATLVEVLPVERETRFRVQAAIGGMTCASCASSISTAVQSLPFLEEHSISVVSKSGVFILDSDDQDTISKLKSAIEDCGFDFEVIDISEISHASTKKLTRTVNLKIKGMYCEHCPDAITEILKHIGDSVVIEDPITLEHPFVKLTYIPSPPSLTIRSVLQKIRDKNFEVEIVQDVTLDEHLRRMAKAETAKISSRLVLTSIVSIPTLVFGMIGMSLPHNNKFRMWLDEPLFVGNVSRMDWILFILATPVYFFADDIFHKKAITEISALWKHNVSWKRRFFRFGSMNLLMSLGTTVSYVASIVLLWITARQVPSEHGHGSSASYFDSVVFLTFFLLIGRLLESYSKTKTAQAITDLGTLKPSTAILLTRAKDGTYDNDQVVPINLLEVGDFIRIVPGGSPPVDCIVAQGEAQFDESALTGESIPVLHTSGEQIFAGTVSRGPHAIIAKLSALEGTSLLDNIVNTVRDGQMNKAPIEKSADVLTSYFVPLITFLAILTWIVWFSLGYFGFIPESYRDNEVGGWAAWSLEFAIAVFVIACPCGIGLAAPTALFVGGGLAAQNGILARGGGMAFQQGSKVNVVCFDKTGTLTVGGEPRITNFALHHDKSIRTFALQVSRDLEVNSSHPLAKAVKSFVDHTSNRLGVQLSQVKVPEIHEIAGKGLAGEVHLDSAEPQDSLWNQYKPTAVLLGNERLMEENDVTLSSKQQRLLNDWKAQGKSIVIIALQCQSFFKTDAYVPVLLLACRDEIRPEAKSVIEELKKSGIQVWMISGDNTTTATTIAKEVGIDNVIAEVLPEEKATRIKWIRETNLINNKPPVIAMVGDGINDAPALSTADVGIALASGSDLALTSSDFVLLSPSHPLVTLLTLLKLSKKVFLRVYFNFGWAICYNAIGIPIAAGIFYPINHARLSPVWASAAMALSSISVVLSSLALKWFKRPQVVLGLEKLGDLEAVEQDL</sequence>
<dbReference type="AlphaFoldDB" id="A0A0H5C1A8"/>
<organism evidence="12 14">
    <name type="scientific">Cyberlindnera jadinii (strain ATCC 18201 / CBS 1600 / BCRC 20928 / JCM 3617 / NBRC 0987 / NRRL Y-1542)</name>
    <name type="common">Torula yeast</name>
    <name type="synonym">Candida utilis</name>
    <dbReference type="NCBI Taxonomy" id="983966"/>
    <lineage>
        <taxon>Eukaryota</taxon>
        <taxon>Fungi</taxon>
        <taxon>Dikarya</taxon>
        <taxon>Ascomycota</taxon>
        <taxon>Saccharomycotina</taxon>
        <taxon>Saccharomycetes</taxon>
        <taxon>Phaffomycetales</taxon>
        <taxon>Phaffomycetaceae</taxon>
        <taxon>Cyberlindnera</taxon>
    </lineage>
</organism>
<feature type="transmembrane region" description="Helical" evidence="10">
    <location>
        <begin position="502"/>
        <end position="523"/>
    </location>
</feature>
<dbReference type="Gene3D" id="1.20.1110.10">
    <property type="entry name" value="Calcium-transporting ATPase, transmembrane domain"/>
    <property type="match status" value="1"/>
</dbReference>
<dbReference type="Pfam" id="PF00702">
    <property type="entry name" value="Hydrolase"/>
    <property type="match status" value="1"/>
</dbReference>
<feature type="transmembrane region" description="Helical" evidence="10">
    <location>
        <begin position="743"/>
        <end position="766"/>
    </location>
</feature>
<dbReference type="PANTHER" id="PTHR43520">
    <property type="entry name" value="ATP7, ISOFORM B"/>
    <property type="match status" value="1"/>
</dbReference>
<keyword evidence="9 10" id="KW-0472">Membrane</keyword>
<feature type="transmembrane region" description="Helical" evidence="10">
    <location>
        <begin position="407"/>
        <end position="430"/>
    </location>
</feature>
<keyword evidence="4 10" id="KW-0479">Metal-binding</keyword>
<dbReference type="Gene3D" id="3.40.50.1000">
    <property type="entry name" value="HAD superfamily/HAD-like"/>
    <property type="match status" value="1"/>
</dbReference>
<dbReference type="SFLD" id="SFLDS00003">
    <property type="entry name" value="Haloacid_Dehalogenase"/>
    <property type="match status" value="1"/>
</dbReference>
<evidence type="ECO:0000256" key="9">
    <source>
        <dbReference type="ARBA" id="ARBA00023136"/>
    </source>
</evidence>
<feature type="transmembrane region" description="Helical" evidence="10">
    <location>
        <begin position="1122"/>
        <end position="1144"/>
    </location>
</feature>
<evidence type="ECO:0000313" key="15">
    <source>
        <dbReference type="Proteomes" id="UP000094389"/>
    </source>
</evidence>
<dbReference type="InterPro" id="IPR018303">
    <property type="entry name" value="ATPase_P-typ_P_site"/>
</dbReference>
<dbReference type="InterPro" id="IPR036163">
    <property type="entry name" value="HMA_dom_sf"/>
</dbReference>
<dbReference type="SFLD" id="SFLDF00027">
    <property type="entry name" value="p-type_atpase"/>
    <property type="match status" value="1"/>
</dbReference>
<dbReference type="EMBL" id="CDQK01000002">
    <property type="protein sequence ID" value="CEP21222.1"/>
    <property type="molecule type" value="Genomic_DNA"/>
</dbReference>
<evidence type="ECO:0000256" key="10">
    <source>
        <dbReference type="RuleBase" id="RU362081"/>
    </source>
</evidence>
<dbReference type="SFLD" id="SFLDG00002">
    <property type="entry name" value="C1.7:_P-type_atpase_like"/>
    <property type="match status" value="1"/>
</dbReference>
<dbReference type="PROSITE" id="PS00154">
    <property type="entry name" value="ATPASE_E1_E2"/>
    <property type="match status" value="1"/>
</dbReference>
<evidence type="ECO:0000256" key="8">
    <source>
        <dbReference type="ARBA" id="ARBA00022989"/>
    </source>
</evidence>
<keyword evidence="6 10" id="KW-0067">ATP-binding</keyword>
<dbReference type="NCBIfam" id="TIGR01494">
    <property type="entry name" value="ATPase_P-type"/>
    <property type="match status" value="2"/>
</dbReference>
<dbReference type="NCBIfam" id="TIGR01525">
    <property type="entry name" value="ATPase-IB_hvy"/>
    <property type="match status" value="1"/>
</dbReference>
<feature type="transmembrane region" description="Helical" evidence="10">
    <location>
        <begin position="535"/>
        <end position="555"/>
    </location>
</feature>
<dbReference type="GO" id="GO:0016887">
    <property type="term" value="F:ATP hydrolysis activity"/>
    <property type="evidence" value="ECO:0007669"/>
    <property type="project" value="InterPro"/>
</dbReference>
<dbReference type="PROSITE" id="PS01047">
    <property type="entry name" value="HMA_1"/>
    <property type="match status" value="1"/>
</dbReference>
<dbReference type="PANTHER" id="PTHR43520:SF32">
    <property type="entry name" value="COPPER RESISTANCE P-TYPE ATPASE (EUROFUNG)"/>
    <property type="match status" value="1"/>
</dbReference>
<dbReference type="CDD" id="cd00371">
    <property type="entry name" value="HMA"/>
    <property type="match status" value="2"/>
</dbReference>
<name>A0A0H5C1A8_CYBJN</name>
<keyword evidence="8 10" id="KW-1133">Transmembrane helix</keyword>
<dbReference type="InterPro" id="IPR036412">
    <property type="entry name" value="HAD-like_sf"/>
</dbReference>
<evidence type="ECO:0000256" key="7">
    <source>
        <dbReference type="ARBA" id="ARBA00022967"/>
    </source>
</evidence>
<dbReference type="SUPFAM" id="SSF81653">
    <property type="entry name" value="Calcium ATPase, transduction domain A"/>
    <property type="match status" value="1"/>
</dbReference>
<comment type="subcellular location">
    <subcellularLocation>
        <location evidence="1">Membrane</location>
        <topology evidence="1">Multi-pass membrane protein</topology>
    </subcellularLocation>
</comment>
<dbReference type="RefSeq" id="XP_020067910.1">
    <property type="nucleotide sequence ID" value="XM_020215945.1"/>
</dbReference>
<dbReference type="SUPFAM" id="SSF56784">
    <property type="entry name" value="HAD-like"/>
    <property type="match status" value="1"/>
</dbReference>
<dbReference type="SUPFAM" id="SSF81665">
    <property type="entry name" value="Calcium ATPase, transmembrane domain M"/>
    <property type="match status" value="1"/>
</dbReference>
<dbReference type="InterPro" id="IPR008250">
    <property type="entry name" value="ATPase_P-typ_transduc_dom_A_sf"/>
</dbReference>
<dbReference type="InterPro" id="IPR027256">
    <property type="entry name" value="P-typ_ATPase_IB"/>
</dbReference>
<protein>
    <submittedName>
        <fullName evidence="12">CRD1 protein</fullName>
    </submittedName>
    <submittedName>
        <fullName evidence="13">Cu-transporting P-type ATPase</fullName>
    </submittedName>
</protein>
<keyword evidence="5 10" id="KW-0547">Nucleotide-binding</keyword>
<dbReference type="PROSITE" id="PS50846">
    <property type="entry name" value="HMA_2"/>
    <property type="match status" value="1"/>
</dbReference>
<dbReference type="OrthoDB" id="432719at2759"/>
<feature type="transmembrane region" description="Helical" evidence="10">
    <location>
        <begin position="1091"/>
        <end position="1116"/>
    </location>
</feature>
<reference evidence="13 15" key="3">
    <citation type="journal article" date="2016" name="Proc. Natl. Acad. Sci. U.S.A.">
        <title>Comparative genomics of biotechnologically important yeasts.</title>
        <authorList>
            <person name="Riley R."/>
            <person name="Haridas S."/>
            <person name="Wolfe K.H."/>
            <person name="Lopes M.R."/>
            <person name="Hittinger C.T."/>
            <person name="Goeker M."/>
            <person name="Salamov A.A."/>
            <person name="Wisecaver J.H."/>
            <person name="Long T.M."/>
            <person name="Calvey C.H."/>
            <person name="Aerts A.L."/>
            <person name="Barry K.W."/>
            <person name="Choi C."/>
            <person name="Clum A."/>
            <person name="Coughlan A.Y."/>
            <person name="Deshpande S."/>
            <person name="Douglass A.P."/>
            <person name="Hanson S.J."/>
            <person name="Klenk H.-P."/>
            <person name="LaButti K.M."/>
            <person name="Lapidus A."/>
            <person name="Lindquist E.A."/>
            <person name="Lipzen A.M."/>
            <person name="Meier-Kolthoff J.P."/>
            <person name="Ohm R.A."/>
            <person name="Otillar R.P."/>
            <person name="Pangilinan J.L."/>
            <person name="Peng Y."/>
            <person name="Rokas A."/>
            <person name="Rosa C.A."/>
            <person name="Scheuner C."/>
            <person name="Sibirny A.A."/>
            <person name="Slot J.C."/>
            <person name="Stielow J.B."/>
            <person name="Sun H."/>
            <person name="Kurtzman C.P."/>
            <person name="Blackwell M."/>
            <person name="Grigoriev I.V."/>
            <person name="Jeffries T.W."/>
        </authorList>
    </citation>
    <scope>NUCLEOTIDE SEQUENCE [LARGE SCALE GENOMIC DNA]</scope>
    <source>
        <strain evidence="15">ATCC 18201 / CBS 1600 / BCRC 20928 / JCM 3617 / NBRC 0987 / NRRL Y-1542</strain>
        <strain evidence="13">NRRL Y-1542</strain>
    </source>
</reference>
<evidence type="ECO:0000313" key="13">
    <source>
        <dbReference type="EMBL" id="ODV70871.1"/>
    </source>
</evidence>
<accession>A0A1E4RUJ2</accession>
<dbReference type="InterPro" id="IPR059000">
    <property type="entry name" value="ATPase_P-type_domA"/>
</dbReference>
<evidence type="ECO:0000256" key="1">
    <source>
        <dbReference type="ARBA" id="ARBA00004141"/>
    </source>
</evidence>
<dbReference type="GO" id="GO:0055070">
    <property type="term" value="P:copper ion homeostasis"/>
    <property type="evidence" value="ECO:0007669"/>
    <property type="project" value="TreeGrafter"/>
</dbReference>
<dbReference type="OMA" id="AMHRRHQ"/>
<dbReference type="EMBL" id="KV453948">
    <property type="protein sequence ID" value="ODV70871.1"/>
    <property type="molecule type" value="Genomic_DNA"/>
</dbReference>
<keyword evidence="15" id="KW-1185">Reference proteome</keyword>
<evidence type="ECO:0000256" key="4">
    <source>
        <dbReference type="ARBA" id="ARBA00022723"/>
    </source>
</evidence>
<dbReference type="InterPro" id="IPR023298">
    <property type="entry name" value="ATPase_P-typ_TM_dom_sf"/>
</dbReference>
<feature type="domain" description="HMA" evidence="11">
    <location>
        <begin position="231"/>
        <end position="298"/>
    </location>
</feature>
<dbReference type="Gene3D" id="3.40.1110.10">
    <property type="entry name" value="Calcium-transporting ATPase, cytoplasmic domain N"/>
    <property type="match status" value="1"/>
</dbReference>
<evidence type="ECO:0000313" key="14">
    <source>
        <dbReference type="Proteomes" id="UP000038830"/>
    </source>
</evidence>
<feature type="transmembrane region" description="Helical" evidence="10">
    <location>
        <begin position="450"/>
        <end position="468"/>
    </location>
</feature>
<reference evidence="14" key="2">
    <citation type="journal article" date="2015" name="J. Biotechnol.">
        <title>The structure of the Cyberlindnera jadinii genome and its relation to Candida utilis analyzed by the occurrence of single nucleotide polymorphisms.</title>
        <authorList>
            <person name="Rupp O."/>
            <person name="Brinkrolf K."/>
            <person name="Buerth C."/>
            <person name="Kunigo M."/>
            <person name="Schneider J."/>
            <person name="Jaenicke S."/>
            <person name="Goesmann A."/>
            <person name="Puehler A."/>
            <person name="Jaeger K.-E."/>
            <person name="Ernst J.F."/>
        </authorList>
    </citation>
    <scope>NUCLEOTIDE SEQUENCE [LARGE SCALE GENOMIC DNA]</scope>
    <source>
        <strain evidence="14">ATCC 18201 / CBS 1600 / BCRC 20928 / JCM 3617 / NBRC 0987 / NRRL Y-1542</strain>
    </source>
</reference>
<dbReference type="GO" id="GO:0016020">
    <property type="term" value="C:membrane"/>
    <property type="evidence" value="ECO:0007669"/>
    <property type="project" value="UniProtKB-SubCell"/>
</dbReference>
<dbReference type="CDD" id="cd02094">
    <property type="entry name" value="P-type_ATPase_Cu-like"/>
    <property type="match status" value="1"/>
</dbReference>
<dbReference type="SUPFAM" id="SSF55008">
    <property type="entry name" value="HMA, heavy metal-associated domain"/>
    <property type="match status" value="3"/>
</dbReference>
<dbReference type="SUPFAM" id="SSF81660">
    <property type="entry name" value="Metal cation-transporting ATPase, ATP-binding domain N"/>
    <property type="match status" value="1"/>
</dbReference>
<dbReference type="Gene3D" id="2.70.150.10">
    <property type="entry name" value="Calcium-transporting ATPase, cytoplasmic transduction domain A"/>
    <property type="match status" value="1"/>
</dbReference>
<gene>
    <name evidence="12" type="primary">CRD1</name>
    <name evidence="12" type="ORF">BN1211_1261</name>
    <name evidence="13" type="ORF">CYBJADRAFT_169825</name>
</gene>
<dbReference type="InterPro" id="IPR023299">
    <property type="entry name" value="ATPase_P-typ_cyto_dom_N"/>
</dbReference>
<dbReference type="GO" id="GO:0043682">
    <property type="term" value="F:P-type divalent copper transporter activity"/>
    <property type="evidence" value="ECO:0007669"/>
    <property type="project" value="TreeGrafter"/>
</dbReference>
<dbReference type="Pfam" id="PF00403">
    <property type="entry name" value="HMA"/>
    <property type="match status" value="1"/>
</dbReference>